<organism evidence="2 3">
    <name type="scientific">Amycolatopsis cihanbeyliensis</name>
    <dbReference type="NCBI Taxonomy" id="1128664"/>
    <lineage>
        <taxon>Bacteria</taxon>
        <taxon>Bacillati</taxon>
        <taxon>Actinomycetota</taxon>
        <taxon>Actinomycetes</taxon>
        <taxon>Pseudonocardiales</taxon>
        <taxon>Pseudonocardiaceae</taxon>
        <taxon>Amycolatopsis</taxon>
    </lineage>
</organism>
<dbReference type="EMBL" id="VFML01000001">
    <property type="protein sequence ID" value="TQJ04472.1"/>
    <property type="molecule type" value="Genomic_DNA"/>
</dbReference>
<dbReference type="SMART" id="SM00943">
    <property type="entry name" value="Prim-Pol"/>
    <property type="match status" value="1"/>
</dbReference>
<dbReference type="Proteomes" id="UP000320876">
    <property type="component" value="Unassembled WGS sequence"/>
</dbReference>
<feature type="domain" description="DNA primase/polymerase bifunctional N-terminal" evidence="1">
    <location>
        <begin position="22"/>
        <end position="177"/>
    </location>
</feature>
<gene>
    <name evidence="2" type="ORF">FB471_4268</name>
</gene>
<accession>A0A542DMZ6</accession>
<proteinExistence type="predicted"/>
<reference evidence="2 3" key="1">
    <citation type="submission" date="2019-06" db="EMBL/GenBank/DDBJ databases">
        <title>Sequencing the genomes of 1000 actinobacteria strains.</title>
        <authorList>
            <person name="Klenk H.-P."/>
        </authorList>
    </citation>
    <scope>NUCLEOTIDE SEQUENCE [LARGE SCALE GENOMIC DNA]</scope>
    <source>
        <strain evidence="2 3">DSM 45679</strain>
    </source>
</reference>
<protein>
    <recommendedName>
        <fullName evidence="1">DNA primase/polymerase bifunctional N-terminal domain-containing protein</fullName>
    </recommendedName>
</protein>
<name>A0A542DMZ6_AMYCI</name>
<dbReference type="AlphaFoldDB" id="A0A542DMZ6"/>
<evidence type="ECO:0000313" key="3">
    <source>
        <dbReference type="Proteomes" id="UP000320876"/>
    </source>
</evidence>
<evidence type="ECO:0000313" key="2">
    <source>
        <dbReference type="EMBL" id="TQJ04472.1"/>
    </source>
</evidence>
<dbReference type="OrthoDB" id="3397040at2"/>
<sequence>MLDTDWSEGWRGAFGIELRAEAIGLAWRGWPVLPGTYPAGDDGDRAAEWSRPVPAHDDWRERLGAHPHKVASWWTGSPYSLLVATGTVLDAVEVDDEVGRRAARLLRVQGAPAPIVAMPNGRWLFLTTAADRLPVALAEDDSVEWHGAGGWVPLPPTPFEHGVVHWRVKPEVWGWRLPDAASVHDVLARALHGPTSDDTPAPSSAQELLAVGRSAA</sequence>
<keyword evidence="3" id="KW-1185">Reference proteome</keyword>
<dbReference type="InterPro" id="IPR015330">
    <property type="entry name" value="DNA_primase/pol_bifunc_N"/>
</dbReference>
<dbReference type="RefSeq" id="WP_142000146.1">
    <property type="nucleotide sequence ID" value="NZ_VFML01000001.1"/>
</dbReference>
<comment type="caution">
    <text evidence="2">The sequence shown here is derived from an EMBL/GenBank/DDBJ whole genome shotgun (WGS) entry which is preliminary data.</text>
</comment>
<evidence type="ECO:0000259" key="1">
    <source>
        <dbReference type="SMART" id="SM00943"/>
    </source>
</evidence>